<dbReference type="AlphaFoldDB" id="A0A7X0J919"/>
<feature type="chain" id="PRO_5031499234" evidence="2">
    <location>
        <begin position="32"/>
        <end position="557"/>
    </location>
</feature>
<dbReference type="InterPro" id="IPR011990">
    <property type="entry name" value="TPR-like_helical_dom_sf"/>
</dbReference>
<proteinExistence type="predicted"/>
<accession>A0A7X0J919</accession>
<dbReference type="SUPFAM" id="SSF46894">
    <property type="entry name" value="C-terminal effector domain of the bipartite response regulators"/>
    <property type="match status" value="1"/>
</dbReference>
<gene>
    <name evidence="3" type="ORF">HDF25_004329</name>
</gene>
<dbReference type="EMBL" id="JACHCC010000012">
    <property type="protein sequence ID" value="MBB6502152.1"/>
    <property type="molecule type" value="Genomic_DNA"/>
</dbReference>
<evidence type="ECO:0000256" key="2">
    <source>
        <dbReference type="SAM" id="SignalP"/>
    </source>
</evidence>
<dbReference type="InterPro" id="IPR019734">
    <property type="entry name" value="TPR_rpt"/>
</dbReference>
<keyword evidence="2" id="KW-0732">Signal</keyword>
<dbReference type="SUPFAM" id="SSF48452">
    <property type="entry name" value="TPR-like"/>
    <property type="match status" value="2"/>
</dbReference>
<organism evidence="3 4">
    <name type="scientific">Pedobacter cryoconitis</name>
    <dbReference type="NCBI Taxonomy" id="188932"/>
    <lineage>
        <taxon>Bacteria</taxon>
        <taxon>Pseudomonadati</taxon>
        <taxon>Bacteroidota</taxon>
        <taxon>Sphingobacteriia</taxon>
        <taxon>Sphingobacteriales</taxon>
        <taxon>Sphingobacteriaceae</taxon>
        <taxon>Pedobacter</taxon>
    </lineage>
</organism>
<keyword evidence="1" id="KW-0812">Transmembrane</keyword>
<dbReference type="PANTHER" id="PTHR10098">
    <property type="entry name" value="RAPSYN-RELATED"/>
    <property type="match status" value="1"/>
</dbReference>
<feature type="signal peptide" evidence="2">
    <location>
        <begin position="1"/>
        <end position="31"/>
    </location>
</feature>
<keyword evidence="1" id="KW-1133">Transmembrane helix</keyword>
<dbReference type="RefSeq" id="WP_184628411.1">
    <property type="nucleotide sequence ID" value="NZ_JACHCC010000012.1"/>
</dbReference>
<dbReference type="SMART" id="SM00028">
    <property type="entry name" value="TPR"/>
    <property type="match status" value="5"/>
</dbReference>
<protein>
    <submittedName>
        <fullName evidence="3">Tetratricopeptide (TPR) repeat protein</fullName>
    </submittedName>
</protein>
<evidence type="ECO:0000313" key="4">
    <source>
        <dbReference type="Proteomes" id="UP000521017"/>
    </source>
</evidence>
<comment type="caution">
    <text evidence="3">The sequence shown here is derived from an EMBL/GenBank/DDBJ whole genome shotgun (WGS) entry which is preliminary data.</text>
</comment>
<feature type="transmembrane region" description="Helical" evidence="1">
    <location>
        <begin position="359"/>
        <end position="376"/>
    </location>
</feature>
<evidence type="ECO:0000256" key="1">
    <source>
        <dbReference type="SAM" id="Phobius"/>
    </source>
</evidence>
<reference evidence="3 4" key="1">
    <citation type="submission" date="2020-08" db="EMBL/GenBank/DDBJ databases">
        <title>Genomic Encyclopedia of Type Strains, Phase IV (KMG-V): Genome sequencing to study the core and pangenomes of soil and plant-associated prokaryotes.</title>
        <authorList>
            <person name="Whitman W."/>
        </authorList>
    </citation>
    <scope>NUCLEOTIDE SEQUENCE [LARGE SCALE GENOMIC DNA]</scope>
    <source>
        <strain evidence="3 4">M2T3</strain>
    </source>
</reference>
<dbReference type="GO" id="GO:0003677">
    <property type="term" value="F:DNA binding"/>
    <property type="evidence" value="ECO:0007669"/>
    <property type="project" value="InterPro"/>
</dbReference>
<evidence type="ECO:0000313" key="3">
    <source>
        <dbReference type="EMBL" id="MBB6502152.1"/>
    </source>
</evidence>
<dbReference type="InterPro" id="IPR016032">
    <property type="entry name" value="Sig_transdc_resp-reg_C-effctor"/>
</dbReference>
<keyword evidence="1" id="KW-0472">Membrane</keyword>
<dbReference type="Pfam" id="PF13424">
    <property type="entry name" value="TPR_12"/>
    <property type="match status" value="1"/>
</dbReference>
<dbReference type="Gene3D" id="1.25.40.10">
    <property type="entry name" value="Tetratricopeptide repeat domain"/>
    <property type="match status" value="2"/>
</dbReference>
<sequence>MLTKTRGINPLKITCLATLFLIFLCCTKTRADEAVRAGVVHIKGKINQLNQKARSLNRDSTNQAIAYAYEAYLLAYENKFKIQEADALSVLAEGYLYNDIYDLALEYAFNALEIYKKEGNQKQIGAIYTLLGWIYYDVENAELSLKYHTQAYELYKKTGNEAQSATSLNGIGLTYQLRNEFKKADGYFKRVLSIAGKYKNKALVSAAYNNLGIGSNNTNEYLQAINYFNLSLQFSTGNLLSLAEVNNQMAFSLIRLGRYPEGLEALKKARGYIDRSTSNSRKENLLDNYKVFSQLYKLTGDYKQAYINIDKYNTVREEFLSKNKVNALITLTMKREAQEKEREIKALSLEKSLKSYQRNTLAIIIVLLFIIGFLLYNKLKTRQRKKAELAEIKQQLIQKELELTVSDKMALNSKLAFNNTELKSYALYLSHRNELITSFIEDLGAIAHSCQEELSSRLQKVISKFRYDINIEKYVEDFNLQIEAKYQDFFYNLKQKFPTLTQNEIRLSAQIRLNLTIKEIASLNNISVKSVEMARYRLRKHFLLPQQENLNDFLKSF</sequence>
<dbReference type="Proteomes" id="UP000521017">
    <property type="component" value="Unassembled WGS sequence"/>
</dbReference>
<name>A0A7X0J919_9SPHI</name>
<dbReference type="GO" id="GO:0006355">
    <property type="term" value="P:regulation of DNA-templated transcription"/>
    <property type="evidence" value="ECO:0007669"/>
    <property type="project" value="InterPro"/>
</dbReference>